<dbReference type="KEGG" id="hmp:K6T50_16110"/>
<keyword evidence="2" id="KW-1185">Reference proteome</keyword>
<gene>
    <name evidence="1" type="ORF">K6T50_16110</name>
</gene>
<sequence length="52" mass="5487">MNLGCMGVRVAVEAPIDVVAIDVVERIHPEFDPLDIEPGAVGVVDSIAETDL</sequence>
<name>A0A8T8WHC1_9EURY</name>
<reference evidence="1 2" key="1">
    <citation type="journal article" date="2021" name="Int. J. Syst. Evol. Microbiol.">
        <title>Halobaculum halophilum sp. nov. and Halobaculum salinum sp. nov., isolated from salt lake and saline soil.</title>
        <authorList>
            <person name="Cui H.L."/>
            <person name="Shi X.W."/>
            <person name="Yin X.M."/>
            <person name="Yang X.Y."/>
            <person name="Hou J."/>
            <person name="Zhu L."/>
        </authorList>
    </citation>
    <scope>NUCLEOTIDE SEQUENCE [LARGE SCALE GENOMIC DNA]</scope>
    <source>
        <strain evidence="1 2">NBRC 109044</strain>
    </source>
</reference>
<accession>A0A8T8WHC1</accession>
<dbReference type="AlphaFoldDB" id="A0A8T8WHC1"/>
<dbReference type="Proteomes" id="UP000826254">
    <property type="component" value="Plasmid unnamed1"/>
</dbReference>
<organism evidence="1 2">
    <name type="scientific">Halobaculum magnesiiphilum</name>
    <dbReference type="NCBI Taxonomy" id="1017351"/>
    <lineage>
        <taxon>Archaea</taxon>
        <taxon>Methanobacteriati</taxon>
        <taxon>Methanobacteriota</taxon>
        <taxon>Stenosarchaea group</taxon>
        <taxon>Halobacteria</taxon>
        <taxon>Halobacteriales</taxon>
        <taxon>Haloferacaceae</taxon>
        <taxon>Halobaculum</taxon>
    </lineage>
</organism>
<protein>
    <submittedName>
        <fullName evidence="1">Uncharacterized protein</fullName>
    </submittedName>
</protein>
<keyword evidence="1" id="KW-0614">Plasmid</keyword>
<dbReference type="EMBL" id="CP081959">
    <property type="protein sequence ID" value="QZP39186.1"/>
    <property type="molecule type" value="Genomic_DNA"/>
</dbReference>
<geneLocation type="plasmid" evidence="1 2">
    <name>unnamed1</name>
</geneLocation>
<proteinExistence type="predicted"/>
<evidence type="ECO:0000313" key="2">
    <source>
        <dbReference type="Proteomes" id="UP000826254"/>
    </source>
</evidence>
<evidence type="ECO:0000313" key="1">
    <source>
        <dbReference type="EMBL" id="QZP39186.1"/>
    </source>
</evidence>